<sequence>MTTLAELVQAFMVVKTAINRRSRINQELAKISHLHGIPHLYEMERLISSGSVPVSMLTPQDLGLLEAIDPIQMPQTIMKAMASNQNSTIGMRIAVTMVKEMYPHAKIVEIPGNLLNAPTGSVLVHACNTWGMWGAGFARQLREKYPAAYRFYRNYCMTARRGPNGVFGLLGRCLVIPPQMADIERHHTYHWIACIFTKISPGCSSNWGATWTNTAFALEDMHIQVEALQHSGVNGLYPGKYWTCRFNAGNFNIPWSRTREILASRVPEAVVVSWNGMD</sequence>
<gene>
    <name evidence="1" type="ORF">PHISCL_07259</name>
</gene>
<proteinExistence type="predicted"/>
<dbReference type="OrthoDB" id="2155246at2759"/>
<name>A0A3A2ZB82_9EURO</name>
<dbReference type="AlphaFoldDB" id="A0A3A2ZB82"/>
<dbReference type="Proteomes" id="UP000266188">
    <property type="component" value="Unassembled WGS sequence"/>
</dbReference>
<protein>
    <submittedName>
        <fullName evidence="1">Uncharacterized protein</fullName>
    </submittedName>
</protein>
<dbReference type="EMBL" id="MVGC01000310">
    <property type="protein sequence ID" value="RJE20409.1"/>
    <property type="molecule type" value="Genomic_DNA"/>
</dbReference>
<organism evidence="1 2">
    <name type="scientific">Aspergillus sclerotialis</name>
    <dbReference type="NCBI Taxonomy" id="2070753"/>
    <lineage>
        <taxon>Eukaryota</taxon>
        <taxon>Fungi</taxon>
        <taxon>Dikarya</taxon>
        <taxon>Ascomycota</taxon>
        <taxon>Pezizomycotina</taxon>
        <taxon>Eurotiomycetes</taxon>
        <taxon>Eurotiomycetidae</taxon>
        <taxon>Eurotiales</taxon>
        <taxon>Aspergillaceae</taxon>
        <taxon>Aspergillus</taxon>
        <taxon>Aspergillus subgen. Polypaecilum</taxon>
    </lineage>
</organism>
<dbReference type="STRING" id="2070753.A0A3A2ZB82"/>
<dbReference type="GO" id="GO:0140291">
    <property type="term" value="P:peptidyl-glutamate ADP-deribosylation"/>
    <property type="evidence" value="ECO:0007669"/>
    <property type="project" value="TreeGrafter"/>
</dbReference>
<evidence type="ECO:0000313" key="2">
    <source>
        <dbReference type="Proteomes" id="UP000266188"/>
    </source>
</evidence>
<dbReference type="InterPro" id="IPR043472">
    <property type="entry name" value="Macro_dom-like"/>
</dbReference>
<evidence type="ECO:0000313" key="1">
    <source>
        <dbReference type="EMBL" id="RJE20409.1"/>
    </source>
</evidence>
<accession>A0A3A2ZB82</accession>
<dbReference type="Gene3D" id="3.40.220.10">
    <property type="entry name" value="Leucine Aminopeptidase, subunit E, domain 1"/>
    <property type="match status" value="1"/>
</dbReference>
<dbReference type="SUPFAM" id="SSF52949">
    <property type="entry name" value="Macro domain-like"/>
    <property type="match status" value="1"/>
</dbReference>
<dbReference type="PANTHER" id="PTHR12521:SF0">
    <property type="entry name" value="ADP-RIBOSE GLYCOHYDROLASE OARD1"/>
    <property type="match status" value="1"/>
</dbReference>
<dbReference type="InterPro" id="IPR050892">
    <property type="entry name" value="ADP-ribose_metab_enzymes"/>
</dbReference>
<comment type="caution">
    <text evidence="1">The sequence shown here is derived from an EMBL/GenBank/DDBJ whole genome shotgun (WGS) entry which is preliminary data.</text>
</comment>
<reference evidence="2" key="1">
    <citation type="submission" date="2017-02" db="EMBL/GenBank/DDBJ databases">
        <authorList>
            <person name="Tafer H."/>
            <person name="Lopandic K."/>
        </authorList>
    </citation>
    <scope>NUCLEOTIDE SEQUENCE [LARGE SCALE GENOMIC DNA]</scope>
    <source>
        <strain evidence="2">CBS 366.77</strain>
    </source>
</reference>
<keyword evidence="2" id="KW-1185">Reference proteome</keyword>
<dbReference type="PANTHER" id="PTHR12521">
    <property type="entry name" value="PROTEIN C6ORF130"/>
    <property type="match status" value="1"/>
</dbReference>